<evidence type="ECO:0000313" key="6">
    <source>
        <dbReference type="EMBL" id="KAH9329859.1"/>
    </source>
</evidence>
<dbReference type="SUPFAM" id="SSF52540">
    <property type="entry name" value="P-loop containing nucleoside triphosphate hydrolases"/>
    <property type="match status" value="1"/>
</dbReference>
<dbReference type="PANTHER" id="PTHR24115">
    <property type="entry name" value="KINESIN-RELATED"/>
    <property type="match status" value="1"/>
</dbReference>
<feature type="compositionally biased region" description="Polar residues" evidence="4">
    <location>
        <begin position="648"/>
        <end position="658"/>
    </location>
</feature>
<dbReference type="InterPro" id="IPR027417">
    <property type="entry name" value="P-loop_NTPase"/>
</dbReference>
<dbReference type="SMART" id="SM00129">
    <property type="entry name" value="KISc"/>
    <property type="match status" value="1"/>
</dbReference>
<dbReference type="GO" id="GO:0005524">
    <property type="term" value="F:ATP binding"/>
    <property type="evidence" value="ECO:0007669"/>
    <property type="project" value="InterPro"/>
</dbReference>
<evidence type="ECO:0000256" key="3">
    <source>
        <dbReference type="SAM" id="Coils"/>
    </source>
</evidence>
<dbReference type="Pfam" id="PF00225">
    <property type="entry name" value="Kinesin"/>
    <property type="match status" value="1"/>
</dbReference>
<feature type="non-terminal residue" evidence="6">
    <location>
        <position position="1"/>
    </location>
</feature>
<keyword evidence="1" id="KW-0505">Motor protein</keyword>
<gene>
    <name evidence="6" type="ORF">KI387_001967</name>
</gene>
<evidence type="ECO:0000313" key="7">
    <source>
        <dbReference type="Proteomes" id="UP000824469"/>
    </source>
</evidence>
<dbReference type="PRINTS" id="PR00380">
    <property type="entry name" value="KINESINHEAVY"/>
</dbReference>
<feature type="compositionally biased region" description="Basic and acidic residues" evidence="4">
    <location>
        <begin position="633"/>
        <end position="644"/>
    </location>
</feature>
<feature type="coiled-coil region" evidence="3">
    <location>
        <begin position="197"/>
        <end position="245"/>
    </location>
</feature>
<dbReference type="EMBL" id="JAHRHJ020000001">
    <property type="protein sequence ID" value="KAH9329859.1"/>
    <property type="molecule type" value="Genomic_DNA"/>
</dbReference>
<feature type="compositionally biased region" description="Polar residues" evidence="4">
    <location>
        <begin position="675"/>
        <end position="692"/>
    </location>
</feature>
<dbReference type="InterPro" id="IPR027640">
    <property type="entry name" value="Kinesin-like_fam"/>
</dbReference>
<dbReference type="Gene3D" id="3.40.850.10">
    <property type="entry name" value="Kinesin motor domain"/>
    <property type="match status" value="1"/>
</dbReference>
<keyword evidence="3" id="KW-0175">Coiled coil</keyword>
<dbReference type="GO" id="GO:0007018">
    <property type="term" value="P:microtubule-based movement"/>
    <property type="evidence" value="ECO:0007669"/>
    <property type="project" value="InterPro"/>
</dbReference>
<dbReference type="InterPro" id="IPR001752">
    <property type="entry name" value="Kinesin_motor_dom"/>
</dbReference>
<comment type="caution">
    <text evidence="2">Lacks conserved residue(s) required for the propagation of feature annotation.</text>
</comment>
<feature type="domain" description="Kinesin motor" evidence="5">
    <location>
        <begin position="1"/>
        <end position="164"/>
    </location>
</feature>
<evidence type="ECO:0000256" key="4">
    <source>
        <dbReference type="SAM" id="MobiDB-lite"/>
    </source>
</evidence>
<dbReference type="Proteomes" id="UP000824469">
    <property type="component" value="Unassembled WGS sequence"/>
</dbReference>
<proteinExistence type="inferred from homology"/>
<dbReference type="GO" id="GO:0016887">
    <property type="term" value="F:ATP hydrolysis activity"/>
    <property type="evidence" value="ECO:0007669"/>
    <property type="project" value="TreeGrafter"/>
</dbReference>
<feature type="compositionally biased region" description="Basic and acidic residues" evidence="4">
    <location>
        <begin position="701"/>
        <end position="718"/>
    </location>
</feature>
<evidence type="ECO:0000259" key="5">
    <source>
        <dbReference type="PROSITE" id="PS50067"/>
    </source>
</evidence>
<name>A0AA38GU13_TAXCH</name>
<dbReference type="AlphaFoldDB" id="A0AA38GU13"/>
<dbReference type="GO" id="GO:0005874">
    <property type="term" value="C:microtubule"/>
    <property type="evidence" value="ECO:0007669"/>
    <property type="project" value="TreeGrafter"/>
</dbReference>
<dbReference type="GO" id="GO:0003777">
    <property type="term" value="F:microtubule motor activity"/>
    <property type="evidence" value="ECO:0007669"/>
    <property type="project" value="InterPro"/>
</dbReference>
<reference evidence="6 7" key="1">
    <citation type="journal article" date="2021" name="Nat. Plants">
        <title>The Taxus genome provides insights into paclitaxel biosynthesis.</title>
        <authorList>
            <person name="Xiong X."/>
            <person name="Gou J."/>
            <person name="Liao Q."/>
            <person name="Li Y."/>
            <person name="Zhou Q."/>
            <person name="Bi G."/>
            <person name="Li C."/>
            <person name="Du R."/>
            <person name="Wang X."/>
            <person name="Sun T."/>
            <person name="Guo L."/>
            <person name="Liang H."/>
            <person name="Lu P."/>
            <person name="Wu Y."/>
            <person name="Zhang Z."/>
            <person name="Ro D.K."/>
            <person name="Shang Y."/>
            <person name="Huang S."/>
            <person name="Yan J."/>
        </authorList>
    </citation>
    <scope>NUCLEOTIDE SEQUENCE [LARGE SCALE GENOMIC DNA]</scope>
    <source>
        <strain evidence="6">Ta-2019</strain>
    </source>
</reference>
<dbReference type="GO" id="GO:0008017">
    <property type="term" value="F:microtubule binding"/>
    <property type="evidence" value="ECO:0007669"/>
    <property type="project" value="InterPro"/>
</dbReference>
<evidence type="ECO:0000256" key="1">
    <source>
        <dbReference type="ARBA" id="ARBA00023175"/>
    </source>
</evidence>
<comment type="similarity">
    <text evidence="2">Belongs to the TRAFAC class myosin-kinesin ATPase superfamily. Kinesin family.</text>
</comment>
<comment type="caution">
    <text evidence="6">The sequence shown here is derived from an EMBL/GenBank/DDBJ whole genome shotgun (WGS) entry which is preliminary data.</text>
</comment>
<dbReference type="PROSITE" id="PS50067">
    <property type="entry name" value="KINESIN_MOTOR_2"/>
    <property type="match status" value="1"/>
</dbReference>
<evidence type="ECO:0000256" key="2">
    <source>
        <dbReference type="PROSITE-ProRule" id="PRU00283"/>
    </source>
</evidence>
<feature type="coiled-coil region" evidence="3">
    <location>
        <begin position="280"/>
        <end position="314"/>
    </location>
</feature>
<sequence>ARLEVMGRKVKNAVFISGSNAVKIANEVAKVEKRRVVKSTVCNERSSRSHCLITLDVPAVGGRMMLVDMAGSENIDQAGFAGFEAKLQTGKINQGNIALKRVVEAIANGDPHVPFRDSRLTMLLQDSFEDNGTKILMVLCASPDPRDIHKTIGTLEYGAKAKCIVRCFSSPSKQKPSSQDNDSTVLGARIAAMDEYISKLQIDNNLKEKEREAAQKELLKKEEEVGKLRAKLQELQKIQSEKQEQIDLKVEEKAKLLKLELLRIFEECWKSANVFVELGKRKMEQEIIQQQEEVKMLRQRLEEIESEFEHIKSTPPSNNHVRMDASIEIERISDIGVAGELVSSSARVLQGMQACIQKTEDKFRSPQDRVQKFPYRTFFDLEGHDEVISSDNTIIYGLDFCAKSNSNEPDDLRDTPKSESKGGFGGHVIVDELESLSDNVNTSFYSLNKDERLPIHQQFPFLNSHGSGHNGDGVEEDHTESTRFVKMGWLSTIYEEGGDIGDLNSAKVANSSKENCIMSDFTKTQIADGCGKEGKILGHFVPKLKHVSCLQNSIKLSLVKQADKNKEAEKGRSENWAGIDKPVANYNCVLENQIDLTISRKARIQNIFSLCGNHRELAQQARSTPPNNGGRSHPVDIPHNETPKESVVGSNWSSTTSFEEPVHSLSPEVAGVVTPSRQSSSPGDVPISNNPNRAVLTDETSFEHVDRDEQSKQETESKDKCDVYVKWETSKEELVQVFKISKCASLTYLRKMIEAHVGKKKKDFIFLMLGEQVSREKEASIQVTSLSLPDWQNQCIIACLRLPSPLNSLENILPPIQQPHTNSPVKTKTCASLYY</sequence>
<dbReference type="PANTHER" id="PTHR24115:SF416">
    <property type="entry name" value="KINESIN-LIKE PROTEIN KIN-10A"/>
    <property type="match status" value="1"/>
</dbReference>
<protein>
    <recommendedName>
        <fullName evidence="5">Kinesin motor domain-containing protein</fullName>
    </recommendedName>
</protein>
<feature type="region of interest" description="Disordered" evidence="4">
    <location>
        <begin position="618"/>
        <end position="718"/>
    </location>
</feature>
<feature type="compositionally biased region" description="Polar residues" evidence="4">
    <location>
        <begin position="620"/>
        <end position="630"/>
    </location>
</feature>
<accession>A0AA38GU13</accession>
<dbReference type="InterPro" id="IPR036961">
    <property type="entry name" value="Kinesin_motor_dom_sf"/>
</dbReference>
<dbReference type="GO" id="GO:0005871">
    <property type="term" value="C:kinesin complex"/>
    <property type="evidence" value="ECO:0007669"/>
    <property type="project" value="TreeGrafter"/>
</dbReference>
<organism evidence="6 7">
    <name type="scientific">Taxus chinensis</name>
    <name type="common">Chinese yew</name>
    <name type="synonym">Taxus wallichiana var. chinensis</name>
    <dbReference type="NCBI Taxonomy" id="29808"/>
    <lineage>
        <taxon>Eukaryota</taxon>
        <taxon>Viridiplantae</taxon>
        <taxon>Streptophyta</taxon>
        <taxon>Embryophyta</taxon>
        <taxon>Tracheophyta</taxon>
        <taxon>Spermatophyta</taxon>
        <taxon>Pinopsida</taxon>
        <taxon>Pinidae</taxon>
        <taxon>Conifers II</taxon>
        <taxon>Cupressales</taxon>
        <taxon>Taxaceae</taxon>
        <taxon>Taxus</taxon>
    </lineage>
</organism>
<keyword evidence="7" id="KW-1185">Reference proteome</keyword>